<gene>
    <name evidence="1" type="ORF">GCL60_08930</name>
</gene>
<dbReference type="Proteomes" id="UP000437748">
    <property type="component" value="Unassembled WGS sequence"/>
</dbReference>
<dbReference type="RefSeq" id="WP_153420369.1">
    <property type="nucleotide sequence ID" value="NZ_WFLM01000003.1"/>
</dbReference>
<name>A0A6N6VS66_9BACT</name>
<dbReference type="AlphaFoldDB" id="A0A6N6VS66"/>
<reference evidence="1 2" key="1">
    <citation type="submission" date="2019-10" db="EMBL/GenBank/DDBJ databases">
        <title>New species of Slilvanegrellaceae.</title>
        <authorList>
            <person name="Pitt A."/>
            <person name="Hahn M.W."/>
        </authorList>
    </citation>
    <scope>NUCLEOTIDE SEQUENCE [LARGE SCALE GENOMIC DNA]</scope>
    <source>
        <strain evidence="1 2">SP-Ram-0.45-NSY-1</strain>
    </source>
</reference>
<keyword evidence="2" id="KW-1185">Reference proteome</keyword>
<evidence type="ECO:0000313" key="1">
    <source>
        <dbReference type="EMBL" id="KAB8038972.1"/>
    </source>
</evidence>
<accession>A0A6N6VS66</accession>
<evidence type="ECO:0008006" key="3">
    <source>
        <dbReference type="Google" id="ProtNLM"/>
    </source>
</evidence>
<dbReference type="EMBL" id="WFLM01000003">
    <property type="protein sequence ID" value="KAB8038972.1"/>
    <property type="molecule type" value="Genomic_DNA"/>
</dbReference>
<proteinExistence type="predicted"/>
<comment type="caution">
    <text evidence="1">The sequence shown here is derived from an EMBL/GenBank/DDBJ whole genome shotgun (WGS) entry which is preliminary data.</text>
</comment>
<organism evidence="1 2">
    <name type="scientific">Silvanigrella paludirubra</name>
    <dbReference type="NCBI Taxonomy" id="2499159"/>
    <lineage>
        <taxon>Bacteria</taxon>
        <taxon>Pseudomonadati</taxon>
        <taxon>Bdellovibrionota</taxon>
        <taxon>Oligoflexia</taxon>
        <taxon>Silvanigrellales</taxon>
        <taxon>Silvanigrellaceae</taxon>
        <taxon>Silvanigrella</taxon>
    </lineage>
</organism>
<protein>
    <recommendedName>
        <fullName evidence="3">Tetratricopeptide repeat protein</fullName>
    </recommendedName>
</protein>
<dbReference type="PANTHER" id="PTHR45588:SF1">
    <property type="entry name" value="WW DOMAIN-CONTAINING PROTEIN"/>
    <property type="match status" value="1"/>
</dbReference>
<dbReference type="PANTHER" id="PTHR45588">
    <property type="entry name" value="TPR DOMAIN-CONTAINING PROTEIN"/>
    <property type="match status" value="1"/>
</dbReference>
<evidence type="ECO:0000313" key="2">
    <source>
        <dbReference type="Proteomes" id="UP000437748"/>
    </source>
</evidence>
<dbReference type="OrthoDB" id="9778494at2"/>
<sequence>MLSRIFIITALLFFINHSFANIQFKNASKDKTAQNLFDNGMLAFYGYLYSQAEYNFRQALIYDPNCAVCYWGLALAKKKQALELGLPFSKVGYNDIIKAKILVNSNNEFYYDLIQTAEQSFTLNNTSSKQLQLNYINSLKKLYEKYKTNEDWHIETLALYVDAIAYYSNVDDNTSMDSHCGNISNNVLKQQALTLMEPILKDSKYPDHPGILHTYIHMAEQNLEDPLGLIAAEKLSKFSNNIVAHYTHMPNHIYWRRGMYEKAIEANLNAIQIDENYFKNNGAGLNSYYYEYHYLHSHHFLTILGFLTNNYDLSIKYAREIKYKMDPSRMETLVNYRDTFLTLEHLILARFEKWNDIILLETPEQLGQLGNLFVDFSRALAYLNLNKKENFKKLSLSIKKKKSLNKGTVEIQKLIETYLQASEMALNKQPLKNIENLFYRNGVHKIEKNLFSYNPPLWIFPYQLMLSNEAAKRKDDINSKKYYALYQNIYPKSEFGKIYTIQK</sequence>